<accession>A0A9N9J698</accession>
<feature type="non-terminal residue" evidence="1">
    <location>
        <position position="194"/>
    </location>
</feature>
<protein>
    <submittedName>
        <fullName evidence="1">5396_t:CDS:1</fullName>
    </submittedName>
</protein>
<dbReference type="EMBL" id="CAJVQA010020669">
    <property type="protein sequence ID" value="CAG8764969.1"/>
    <property type="molecule type" value="Genomic_DNA"/>
</dbReference>
<organism evidence="1 2">
    <name type="scientific">Cetraspora pellucida</name>
    <dbReference type="NCBI Taxonomy" id="1433469"/>
    <lineage>
        <taxon>Eukaryota</taxon>
        <taxon>Fungi</taxon>
        <taxon>Fungi incertae sedis</taxon>
        <taxon>Mucoromycota</taxon>
        <taxon>Glomeromycotina</taxon>
        <taxon>Glomeromycetes</taxon>
        <taxon>Diversisporales</taxon>
        <taxon>Gigasporaceae</taxon>
        <taxon>Cetraspora</taxon>
    </lineage>
</organism>
<sequence>YKKNNTSKVCINETDLTLLLDISYVIQYEAYITDLDYHIAIEATLKELAGPMNPSVNLTALQFGISEATLRHAVKNGLSKCTRPKIILSEHKEEQLVDYCKNMQRLEFGLTKLDVNHCIMEIVCNNHHAHSFAAKGPDRTWWDCFMKDHSDLSFRTFQALSKAYTQKANPIIIKDCFKQLQKIIKKHSLTAEYG</sequence>
<evidence type="ECO:0000313" key="2">
    <source>
        <dbReference type="Proteomes" id="UP000789759"/>
    </source>
</evidence>
<dbReference type="Proteomes" id="UP000789759">
    <property type="component" value="Unassembled WGS sequence"/>
</dbReference>
<keyword evidence="2" id="KW-1185">Reference proteome</keyword>
<gene>
    <name evidence="1" type="ORF">CPELLU_LOCUS15530</name>
</gene>
<evidence type="ECO:0000313" key="1">
    <source>
        <dbReference type="EMBL" id="CAG8764969.1"/>
    </source>
</evidence>
<proteinExistence type="predicted"/>
<reference evidence="1" key="1">
    <citation type="submission" date="2021-06" db="EMBL/GenBank/DDBJ databases">
        <authorList>
            <person name="Kallberg Y."/>
            <person name="Tangrot J."/>
            <person name="Rosling A."/>
        </authorList>
    </citation>
    <scope>NUCLEOTIDE SEQUENCE</scope>
    <source>
        <strain evidence="1">FL966</strain>
    </source>
</reference>
<comment type="caution">
    <text evidence="1">The sequence shown here is derived from an EMBL/GenBank/DDBJ whole genome shotgun (WGS) entry which is preliminary data.</text>
</comment>
<name>A0A9N9J698_9GLOM</name>
<dbReference type="AlphaFoldDB" id="A0A9N9J698"/>
<dbReference type="OrthoDB" id="2433406at2759"/>